<gene>
    <name evidence="2" type="ORF">PV399_23065</name>
    <name evidence="3" type="ORF">PV666_21700</name>
</gene>
<accession>A0AAP6EH68</accession>
<dbReference type="GeneID" id="69805361"/>
<dbReference type="SMART" id="SM00530">
    <property type="entry name" value="HTH_XRE"/>
    <property type="match status" value="1"/>
</dbReference>
<dbReference type="Pfam" id="PF13560">
    <property type="entry name" value="HTH_31"/>
    <property type="match status" value="1"/>
</dbReference>
<dbReference type="Pfam" id="PF19054">
    <property type="entry name" value="DUF5753"/>
    <property type="match status" value="1"/>
</dbReference>
<organism evidence="2 5">
    <name type="scientific">Streptomyces acidiscabies</name>
    <dbReference type="NCBI Taxonomy" id="42234"/>
    <lineage>
        <taxon>Bacteria</taxon>
        <taxon>Bacillati</taxon>
        <taxon>Actinomycetota</taxon>
        <taxon>Actinomycetes</taxon>
        <taxon>Kitasatosporales</taxon>
        <taxon>Streptomycetaceae</taxon>
        <taxon>Streptomyces</taxon>
    </lineage>
</organism>
<protein>
    <submittedName>
        <fullName evidence="2">Helix-turn-helix transcriptional regulator</fullName>
    </submittedName>
</protein>
<dbReference type="InterPro" id="IPR043917">
    <property type="entry name" value="DUF5753"/>
</dbReference>
<dbReference type="Gene3D" id="1.10.260.40">
    <property type="entry name" value="lambda repressor-like DNA-binding domains"/>
    <property type="match status" value="1"/>
</dbReference>
<evidence type="ECO:0000313" key="5">
    <source>
        <dbReference type="Proteomes" id="UP001282288"/>
    </source>
</evidence>
<dbReference type="RefSeq" id="WP_010351244.1">
    <property type="nucleotide sequence ID" value="NZ_CP122369.1"/>
</dbReference>
<comment type="caution">
    <text evidence="2">The sequence shown here is derived from an EMBL/GenBank/DDBJ whole genome shotgun (WGS) entry which is preliminary data.</text>
</comment>
<dbReference type="Proteomes" id="UP001282288">
    <property type="component" value="Unassembled WGS sequence"/>
</dbReference>
<dbReference type="CDD" id="cd00093">
    <property type="entry name" value="HTH_XRE"/>
    <property type="match status" value="1"/>
</dbReference>
<dbReference type="SUPFAM" id="SSF47413">
    <property type="entry name" value="lambda repressor-like DNA-binding domains"/>
    <property type="match status" value="1"/>
</dbReference>
<dbReference type="Proteomes" id="UP001272987">
    <property type="component" value="Unassembled WGS sequence"/>
</dbReference>
<evidence type="ECO:0000313" key="3">
    <source>
        <dbReference type="EMBL" id="MDX3020482.1"/>
    </source>
</evidence>
<dbReference type="EMBL" id="JARAWC010000016">
    <property type="protein sequence ID" value="MDX2962569.1"/>
    <property type="molecule type" value="Genomic_DNA"/>
</dbReference>
<sequence length="285" mass="31915">MHGEGRAERDGPGWEVDPEDEWGVAVLICVGRQLKLWREAAGMKVVDFAKAIGYGEDMVYKVESGMRIPRRPYLDKADSVLGAGGRVSAMWDDVEKVKYRKSARSLAEMEMKAVQLLSYGSRHVHGLLQTEEFARALMETGRPLLPDDRLEKEVAGRMARQRIFSRSPAPELSFVIEEMALRRPVGGVRVWRGQLEHILDVGQLRNVEIQVLPTARWNHPGNGGRIQILKFADGSAIGRQEDGDGRPVDDPKSLMILEMSYGAIRGEAHSVKESRVFIEQLLGET</sequence>
<proteinExistence type="predicted"/>
<keyword evidence="4" id="KW-1185">Reference proteome</keyword>
<dbReference type="InterPro" id="IPR001387">
    <property type="entry name" value="Cro/C1-type_HTH"/>
</dbReference>
<dbReference type="GO" id="GO:0003677">
    <property type="term" value="F:DNA binding"/>
    <property type="evidence" value="ECO:0007669"/>
    <property type="project" value="InterPro"/>
</dbReference>
<dbReference type="InterPro" id="IPR010982">
    <property type="entry name" value="Lambda_DNA-bd_dom_sf"/>
</dbReference>
<evidence type="ECO:0000313" key="2">
    <source>
        <dbReference type="EMBL" id="MDX2962569.1"/>
    </source>
</evidence>
<reference evidence="2 4" key="1">
    <citation type="journal article" date="2023" name="Microb. Genom.">
        <title>Mesoterricola silvestris gen. nov., sp. nov., Mesoterricola sediminis sp. nov., Geothrix oryzae sp. nov., Geothrix edaphica sp. nov., Geothrix rubra sp. nov., and Geothrix limicola sp. nov., six novel members of Acidobacteriota isolated from soils.</title>
        <authorList>
            <person name="Weisberg A.J."/>
            <person name="Pearce E."/>
            <person name="Kramer C.G."/>
            <person name="Chang J.H."/>
            <person name="Clarke C.R."/>
        </authorList>
    </citation>
    <scope>NUCLEOTIDE SEQUENCE</scope>
    <source>
        <strain evidence="3 4">NB05-1H</strain>
        <strain evidence="2">NRRL_B-16521</strain>
    </source>
</reference>
<feature type="domain" description="HTH cro/C1-type" evidence="1">
    <location>
        <begin position="33"/>
        <end position="88"/>
    </location>
</feature>
<dbReference type="AlphaFoldDB" id="A0AAP6EH68"/>
<evidence type="ECO:0000259" key="1">
    <source>
        <dbReference type="SMART" id="SM00530"/>
    </source>
</evidence>
<name>A0AAP6EH68_9ACTN</name>
<evidence type="ECO:0000313" key="4">
    <source>
        <dbReference type="Proteomes" id="UP001272987"/>
    </source>
</evidence>
<dbReference type="EMBL" id="JARAWP010000012">
    <property type="protein sequence ID" value="MDX3020482.1"/>
    <property type="molecule type" value="Genomic_DNA"/>
</dbReference>